<evidence type="ECO:0000256" key="1">
    <source>
        <dbReference type="ARBA" id="ARBA00012162"/>
    </source>
</evidence>
<dbReference type="InterPro" id="IPR014776">
    <property type="entry name" value="4pyrrole_Mease_sub2"/>
</dbReference>
<dbReference type="CDD" id="cd02145">
    <property type="entry name" value="BluB"/>
    <property type="match status" value="1"/>
</dbReference>
<gene>
    <name evidence="9" type="ORF">TthHB5018_b23660</name>
</gene>
<evidence type="ECO:0000256" key="5">
    <source>
        <dbReference type="ARBA" id="ARBA00023244"/>
    </source>
</evidence>
<feature type="domain" description="Tetrapyrrole methylase" evidence="7">
    <location>
        <begin position="2"/>
        <end position="196"/>
    </location>
</feature>
<dbReference type="GO" id="GO:0004851">
    <property type="term" value="F:uroporphyrin-III C-methyltransferase activity"/>
    <property type="evidence" value="ECO:0007669"/>
    <property type="project" value="UniProtKB-EC"/>
</dbReference>
<dbReference type="Pfam" id="PF00881">
    <property type="entry name" value="Nitroreductase"/>
    <property type="match status" value="1"/>
</dbReference>
<proteinExistence type="inferred from homology"/>
<evidence type="ECO:0000256" key="6">
    <source>
        <dbReference type="RuleBase" id="RU003960"/>
    </source>
</evidence>
<keyword evidence="5" id="KW-0627">Porphyrin biosynthesis</keyword>
<dbReference type="GO" id="GO:0032259">
    <property type="term" value="P:methylation"/>
    <property type="evidence" value="ECO:0007669"/>
    <property type="project" value="UniProtKB-KW"/>
</dbReference>
<dbReference type="InterPro" id="IPR006366">
    <property type="entry name" value="CobA/CysG_C"/>
</dbReference>
<comment type="similarity">
    <text evidence="6">Belongs to the precorrin methyltransferase family.</text>
</comment>
<geneLocation type="plasmid" evidence="9 10">
    <name>pHB5018b</name>
</geneLocation>
<dbReference type="InterPro" id="IPR000878">
    <property type="entry name" value="4pyrrol_Mease"/>
</dbReference>
<dbReference type="Proteomes" id="UP000596099">
    <property type="component" value="Plasmid pHB5018b"/>
</dbReference>
<keyword evidence="3 6" id="KW-0808">Transferase</keyword>
<dbReference type="Pfam" id="PF00590">
    <property type="entry name" value="TP_methylase"/>
    <property type="match status" value="1"/>
</dbReference>
<feature type="domain" description="Nitroreductase" evidence="8">
    <location>
        <begin position="242"/>
        <end position="403"/>
    </location>
</feature>
<dbReference type="InterPro" id="IPR003043">
    <property type="entry name" value="Uropor_MeTrfase_CS"/>
</dbReference>
<dbReference type="SUPFAM" id="SSF53790">
    <property type="entry name" value="Tetrapyrrole methylase"/>
    <property type="match status" value="1"/>
</dbReference>
<dbReference type="Gene3D" id="3.30.950.10">
    <property type="entry name" value="Methyltransferase, Cobalt-precorrin-4 Transmethylase, Domain 2"/>
    <property type="match status" value="1"/>
</dbReference>
<name>A0A7R7YJG6_THETH</name>
<dbReference type="InterPro" id="IPR014777">
    <property type="entry name" value="4pyrrole_Mease_sub1"/>
</dbReference>
<dbReference type="InterPro" id="IPR050161">
    <property type="entry name" value="Siro_Cobalamin_biosynth"/>
</dbReference>
<keyword evidence="4" id="KW-0949">S-adenosyl-L-methionine</keyword>
<dbReference type="SUPFAM" id="SSF55469">
    <property type="entry name" value="FMN-dependent nitroreductase-like"/>
    <property type="match status" value="1"/>
</dbReference>
<dbReference type="PROSITE" id="PS00840">
    <property type="entry name" value="SUMT_2"/>
    <property type="match status" value="1"/>
</dbReference>
<evidence type="ECO:0000313" key="10">
    <source>
        <dbReference type="Proteomes" id="UP000596099"/>
    </source>
</evidence>
<evidence type="ECO:0000259" key="8">
    <source>
        <dbReference type="Pfam" id="PF00881"/>
    </source>
</evidence>
<sequence>MGAGFGGPEHLTLKALRVLEVAEVVLHDRLVHPGVLALAKGELVPVGKEGYGGKTPREAITARLIALAGGGGVVARLKGGDPMVFGRGGEEALALRRAGIPFEVVPGVTSAVGALSALGLPLTHRGLARSFAVATGHDPALPLPRADTLVLLMPLHTLGGLKERLLERFPPETPLALLARVGWPGEAVRLGRVEDLPGLGEGLPPRPSWWWGRWWGFMANSSRRTTAFSEAEKAAVYRALLTRRDIRHFRPDPIPEEVLERLYQAFHAAPSVGLTQPWAIVEIRERATKERVFALHQEARARERALFQGKAQRVYDRLRLEGLLEAPLHLAVFQRPVARSLGHHTMPETLAYSVVLAVGNLWTAARAEGIGVGWVSILEPEAVARLLGAPPDYRLLAYLCLGYPRAWPDEPLLERAGWRQREPLLRYRERFP</sequence>
<dbReference type="AlphaFoldDB" id="A0A7R7YJG6"/>
<reference evidence="10" key="1">
    <citation type="submission" date="2021-01" db="EMBL/GenBank/DDBJ databases">
        <title>Complete Genome Sequence of Thermus thermophilus Strain HB5018, Isolated from Mine Onsen Hot Spring.</title>
        <authorList>
            <person name="Miyazaki K."/>
            <person name="Moriya T."/>
            <person name="Nemoto N."/>
            <person name="Oshima T."/>
            <person name="Yura K."/>
            <person name="Bessho Y."/>
        </authorList>
    </citation>
    <scope>NUCLEOTIDE SEQUENCE [LARGE SCALE GENOMIC DNA]</scope>
    <source>
        <strain evidence="10">HB5018</strain>
        <plasmid evidence="10">pHB5018b</plasmid>
    </source>
</reference>
<dbReference type="PANTHER" id="PTHR45790">
    <property type="entry name" value="SIROHEME SYNTHASE-RELATED"/>
    <property type="match status" value="1"/>
</dbReference>
<dbReference type="Gene3D" id="3.40.1010.10">
    <property type="entry name" value="Cobalt-precorrin-4 Transmethylase, Domain 1"/>
    <property type="match status" value="1"/>
</dbReference>
<dbReference type="Gene3D" id="3.40.109.10">
    <property type="entry name" value="NADH Oxidase"/>
    <property type="match status" value="1"/>
</dbReference>
<evidence type="ECO:0000259" key="7">
    <source>
        <dbReference type="Pfam" id="PF00590"/>
    </source>
</evidence>
<protein>
    <recommendedName>
        <fullName evidence="1">uroporphyrinogen-III C-methyltransferase</fullName>
        <ecNumber evidence="1">2.1.1.107</ecNumber>
    </recommendedName>
</protein>
<dbReference type="FunFam" id="3.40.1010.10:FF:000001">
    <property type="entry name" value="Siroheme synthase"/>
    <property type="match status" value="1"/>
</dbReference>
<dbReference type="InterPro" id="IPR029479">
    <property type="entry name" value="Nitroreductase"/>
</dbReference>
<dbReference type="CDD" id="cd11642">
    <property type="entry name" value="SUMT"/>
    <property type="match status" value="1"/>
</dbReference>
<dbReference type="PANTHER" id="PTHR45790:SF3">
    <property type="entry name" value="S-ADENOSYL-L-METHIONINE-DEPENDENT UROPORPHYRINOGEN III METHYLTRANSFERASE, CHLOROPLASTIC"/>
    <property type="match status" value="1"/>
</dbReference>
<dbReference type="InterPro" id="IPR000415">
    <property type="entry name" value="Nitroreductase-like"/>
</dbReference>
<evidence type="ECO:0000256" key="3">
    <source>
        <dbReference type="ARBA" id="ARBA00022679"/>
    </source>
</evidence>
<evidence type="ECO:0000313" key="9">
    <source>
        <dbReference type="EMBL" id="BCP67432.1"/>
    </source>
</evidence>
<keyword evidence="2 6" id="KW-0489">Methyltransferase</keyword>
<dbReference type="EMBL" id="AP024271">
    <property type="protein sequence ID" value="BCP67432.1"/>
    <property type="molecule type" value="Genomic_DNA"/>
</dbReference>
<dbReference type="InterPro" id="IPR035996">
    <property type="entry name" value="4pyrrol_Methylase_sf"/>
</dbReference>
<accession>A0A7R7YJG6</accession>
<dbReference type="GO" id="GO:0016491">
    <property type="term" value="F:oxidoreductase activity"/>
    <property type="evidence" value="ECO:0007669"/>
    <property type="project" value="InterPro"/>
</dbReference>
<evidence type="ECO:0000256" key="2">
    <source>
        <dbReference type="ARBA" id="ARBA00022603"/>
    </source>
</evidence>
<dbReference type="EC" id="2.1.1.107" evidence="1"/>
<keyword evidence="9" id="KW-0614">Plasmid</keyword>
<dbReference type="NCBIfam" id="TIGR02476">
    <property type="entry name" value="BluB"/>
    <property type="match status" value="1"/>
</dbReference>
<dbReference type="GO" id="GO:0019354">
    <property type="term" value="P:siroheme biosynthetic process"/>
    <property type="evidence" value="ECO:0007669"/>
    <property type="project" value="InterPro"/>
</dbReference>
<dbReference type="InterPro" id="IPR012825">
    <property type="entry name" value="BluB"/>
</dbReference>
<evidence type="ECO:0000256" key="4">
    <source>
        <dbReference type="ARBA" id="ARBA00022691"/>
    </source>
</evidence>
<organism evidence="9 10">
    <name type="scientific">Thermus thermophilus</name>
    <dbReference type="NCBI Taxonomy" id="274"/>
    <lineage>
        <taxon>Bacteria</taxon>
        <taxon>Thermotogati</taxon>
        <taxon>Deinococcota</taxon>
        <taxon>Deinococci</taxon>
        <taxon>Thermales</taxon>
        <taxon>Thermaceae</taxon>
        <taxon>Thermus</taxon>
    </lineage>
</organism>